<reference evidence="2" key="1">
    <citation type="journal article" date="2023" name="J. Hazard. Mater.">
        <title>Anaerobic biodegradation of pyrene and benzo[a]pyrene by a new sulfate-reducing Desulforamulus aquiferis strain DSA.</title>
        <authorList>
            <person name="Zhang Z."/>
            <person name="Sun J."/>
            <person name="Gong X."/>
            <person name="Wang C."/>
            <person name="Wang H."/>
        </authorList>
    </citation>
    <scope>NUCLEOTIDE SEQUENCE</scope>
    <source>
        <strain evidence="2">DSA</strain>
    </source>
</reference>
<dbReference type="InterPro" id="IPR013022">
    <property type="entry name" value="Xyl_isomerase-like_TIM-brl"/>
</dbReference>
<dbReference type="GO" id="GO:0008270">
    <property type="term" value="F:zinc ion binding"/>
    <property type="evidence" value="ECO:0007669"/>
    <property type="project" value="InterPro"/>
</dbReference>
<dbReference type="RefSeq" id="WP_304541670.1">
    <property type="nucleotide sequence ID" value="NZ_JARPTC010000006.1"/>
</dbReference>
<keyword evidence="2" id="KW-0413">Isomerase</keyword>
<reference evidence="2" key="2">
    <citation type="submission" date="2023-03" db="EMBL/GenBank/DDBJ databases">
        <authorList>
            <person name="Zhang Z."/>
        </authorList>
    </citation>
    <scope>NUCLEOTIDE SEQUENCE</scope>
    <source>
        <strain evidence="2">DSA</strain>
    </source>
</reference>
<dbReference type="InterPro" id="IPR036237">
    <property type="entry name" value="Xyl_isomerase-like_sf"/>
</dbReference>
<gene>
    <name evidence="2" type="ORF">P6N53_05135</name>
</gene>
<dbReference type="InterPro" id="IPR001719">
    <property type="entry name" value="AP_endonuc_2"/>
</dbReference>
<dbReference type="PANTHER" id="PTHR21445">
    <property type="entry name" value="ENDONUCLEASE IV ENDODEOXYRIBONUCLEASE IV"/>
    <property type="match status" value="1"/>
</dbReference>
<feature type="domain" description="Xylose isomerase-like TIM barrel" evidence="1">
    <location>
        <begin position="29"/>
        <end position="262"/>
    </location>
</feature>
<dbReference type="AlphaFoldDB" id="A0AAW7ZAT6"/>
<accession>A0AAW7ZAT6</accession>
<dbReference type="GO" id="GO:0006284">
    <property type="term" value="P:base-excision repair"/>
    <property type="evidence" value="ECO:0007669"/>
    <property type="project" value="TreeGrafter"/>
</dbReference>
<evidence type="ECO:0000313" key="2">
    <source>
        <dbReference type="EMBL" id="MDO7786605.1"/>
    </source>
</evidence>
<dbReference type="Proteomes" id="UP001172911">
    <property type="component" value="Unassembled WGS sequence"/>
</dbReference>
<protein>
    <submittedName>
        <fullName evidence="2">Sugar phosphate isomerase/epimerase</fullName>
    </submittedName>
</protein>
<dbReference type="GO" id="GO:0003906">
    <property type="term" value="F:DNA-(apurinic or apyrimidinic site) endonuclease activity"/>
    <property type="evidence" value="ECO:0007669"/>
    <property type="project" value="TreeGrafter"/>
</dbReference>
<dbReference type="Pfam" id="PF01261">
    <property type="entry name" value="AP_endonuc_2"/>
    <property type="match status" value="1"/>
</dbReference>
<dbReference type="PANTHER" id="PTHR21445:SF0">
    <property type="entry name" value="APURINIC-APYRIMIDINIC ENDONUCLEASE"/>
    <property type="match status" value="1"/>
</dbReference>
<dbReference type="GO" id="GO:0003677">
    <property type="term" value="F:DNA binding"/>
    <property type="evidence" value="ECO:0007669"/>
    <property type="project" value="InterPro"/>
</dbReference>
<name>A0AAW7ZAT6_9FIRM</name>
<evidence type="ECO:0000313" key="3">
    <source>
        <dbReference type="Proteomes" id="UP001172911"/>
    </source>
</evidence>
<dbReference type="EMBL" id="JARPTC010000006">
    <property type="protein sequence ID" value="MDO7786605.1"/>
    <property type="molecule type" value="Genomic_DNA"/>
</dbReference>
<dbReference type="SUPFAM" id="SSF51658">
    <property type="entry name" value="Xylose isomerase-like"/>
    <property type="match status" value="1"/>
</dbReference>
<dbReference type="GO" id="GO:0016853">
    <property type="term" value="F:isomerase activity"/>
    <property type="evidence" value="ECO:0007669"/>
    <property type="project" value="UniProtKB-KW"/>
</dbReference>
<proteinExistence type="predicted"/>
<keyword evidence="3" id="KW-1185">Reference proteome</keyword>
<dbReference type="GO" id="GO:0008081">
    <property type="term" value="F:phosphoric diester hydrolase activity"/>
    <property type="evidence" value="ECO:0007669"/>
    <property type="project" value="TreeGrafter"/>
</dbReference>
<evidence type="ECO:0000259" key="1">
    <source>
        <dbReference type="Pfam" id="PF01261"/>
    </source>
</evidence>
<sequence length="271" mass="30755">MNNRDFSISSYALYEQPLQAALPSLIREGWRSIEILLEQRHRELLNWPDKRIIALREFGLSEGINWTLHAPIEQINPISNSPAVQKETLKVLLQSLDIAEQISCKYMVLHPGEVEGDTSKDFFEGRTRLVCFLQELLDRSKGNKTIIALENVPPYPNLFGWQVDELLYALEQIKSSRLGLVFDFGHAHMVNFSYCFEVFERILPELVGVHVSDNNGERDEHNPVGAGSVPYKQIIAALKRASFTGNIVLETRSIEESRASLENLQGLYGST</sequence>
<comment type="caution">
    <text evidence="2">The sequence shown here is derived from an EMBL/GenBank/DDBJ whole genome shotgun (WGS) entry which is preliminary data.</text>
</comment>
<organism evidence="2 3">
    <name type="scientific">Desulforamulus aquiferis</name>
    <dbReference type="NCBI Taxonomy" id="1397668"/>
    <lineage>
        <taxon>Bacteria</taxon>
        <taxon>Bacillati</taxon>
        <taxon>Bacillota</taxon>
        <taxon>Clostridia</taxon>
        <taxon>Eubacteriales</taxon>
        <taxon>Peptococcaceae</taxon>
        <taxon>Desulforamulus</taxon>
    </lineage>
</organism>
<dbReference type="Gene3D" id="3.20.20.150">
    <property type="entry name" value="Divalent-metal-dependent TIM barrel enzymes"/>
    <property type="match status" value="1"/>
</dbReference>